<evidence type="ECO:0000313" key="2">
    <source>
        <dbReference type="EMBL" id="MFD0686268.1"/>
    </source>
</evidence>
<dbReference type="RefSeq" id="WP_378323000.1">
    <property type="nucleotide sequence ID" value="NZ_JBHTGP010000008.1"/>
</dbReference>
<evidence type="ECO:0000313" key="3">
    <source>
        <dbReference type="Proteomes" id="UP001597063"/>
    </source>
</evidence>
<dbReference type="InterPro" id="IPR002931">
    <property type="entry name" value="Transglutaminase-like"/>
</dbReference>
<dbReference type="SUPFAM" id="SSF54001">
    <property type="entry name" value="Cysteine proteinases"/>
    <property type="match status" value="1"/>
</dbReference>
<organism evidence="2 3">
    <name type="scientific">Actinomadura fibrosa</name>
    <dbReference type="NCBI Taxonomy" id="111802"/>
    <lineage>
        <taxon>Bacteria</taxon>
        <taxon>Bacillati</taxon>
        <taxon>Actinomycetota</taxon>
        <taxon>Actinomycetes</taxon>
        <taxon>Streptosporangiales</taxon>
        <taxon>Thermomonosporaceae</taxon>
        <taxon>Actinomadura</taxon>
    </lineage>
</organism>
<dbReference type="Proteomes" id="UP001597063">
    <property type="component" value="Unassembled WGS sequence"/>
</dbReference>
<proteinExistence type="predicted"/>
<dbReference type="InterPro" id="IPR038765">
    <property type="entry name" value="Papain-like_cys_pep_sf"/>
</dbReference>
<protein>
    <submittedName>
        <fullName evidence="2">Transglutaminase domain-containing protein</fullName>
    </submittedName>
</protein>
<feature type="domain" description="Transglutaminase-like" evidence="1">
    <location>
        <begin position="243"/>
        <end position="287"/>
    </location>
</feature>
<dbReference type="Gene3D" id="3.10.620.30">
    <property type="match status" value="1"/>
</dbReference>
<reference evidence="3" key="1">
    <citation type="journal article" date="2019" name="Int. J. Syst. Evol. Microbiol.">
        <title>The Global Catalogue of Microorganisms (GCM) 10K type strain sequencing project: providing services to taxonomists for standard genome sequencing and annotation.</title>
        <authorList>
            <consortium name="The Broad Institute Genomics Platform"/>
            <consortium name="The Broad Institute Genome Sequencing Center for Infectious Disease"/>
            <person name="Wu L."/>
            <person name="Ma J."/>
        </authorList>
    </citation>
    <scope>NUCLEOTIDE SEQUENCE [LARGE SCALE GENOMIC DNA]</scope>
    <source>
        <strain evidence="3">JCM 9371</strain>
    </source>
</reference>
<comment type="caution">
    <text evidence="2">The sequence shown here is derived from an EMBL/GenBank/DDBJ whole genome shotgun (WGS) entry which is preliminary data.</text>
</comment>
<sequence length="360" mass="38360">MPRPADVAAGRSRDRRRSLRADGALLQALEGLFVIPPEHHRPDTGRRAAAAALACDQATLAALVRRGLPCTGEPGRERFDSRDLFNLALYSGTGRTAVERDVARAFRWTRASCEELIAPRVSRFELRVDCADPDGCPPDARNALARPRTGAYGGAVRSVRAHAAAGAARTPAPGDGPGAAALTARASGPALALSAVLRTVGDCPVLRSRGLRAVLREFMGAELRWLRLPAALRDDDRLVPRGFAGCGAASRYLARLCREEGIPARTRIGWVVGLPDLVHAWVEVEDEDGATKVIDPSFALLADLLPRVNPMLLDPSLGFRTNRLVPTGLEVGADVASHTCGAGRPDPRVTTRIVPLTPAT</sequence>
<gene>
    <name evidence="2" type="ORF">ACFQZM_17345</name>
</gene>
<evidence type="ECO:0000259" key="1">
    <source>
        <dbReference type="Pfam" id="PF01841"/>
    </source>
</evidence>
<keyword evidence="3" id="KW-1185">Reference proteome</keyword>
<dbReference type="Pfam" id="PF01841">
    <property type="entry name" value="Transglut_core"/>
    <property type="match status" value="1"/>
</dbReference>
<name>A0ABW2XIF2_9ACTN</name>
<accession>A0ABW2XIF2</accession>
<dbReference type="EMBL" id="JBHTGP010000008">
    <property type="protein sequence ID" value="MFD0686268.1"/>
    <property type="molecule type" value="Genomic_DNA"/>
</dbReference>